<dbReference type="Proteomes" id="UP000287651">
    <property type="component" value="Unassembled WGS sequence"/>
</dbReference>
<gene>
    <name evidence="1" type="ORF">B296_00000925</name>
</gene>
<evidence type="ECO:0000313" key="2">
    <source>
        <dbReference type="Proteomes" id="UP000287651"/>
    </source>
</evidence>
<proteinExistence type="predicted"/>
<comment type="caution">
    <text evidence="1">The sequence shown here is derived from an EMBL/GenBank/DDBJ whole genome shotgun (WGS) entry which is preliminary data.</text>
</comment>
<protein>
    <submittedName>
        <fullName evidence="1">Uncharacterized protein</fullName>
    </submittedName>
</protein>
<organism evidence="1 2">
    <name type="scientific">Ensete ventricosum</name>
    <name type="common">Abyssinian banana</name>
    <name type="synonym">Musa ensete</name>
    <dbReference type="NCBI Taxonomy" id="4639"/>
    <lineage>
        <taxon>Eukaryota</taxon>
        <taxon>Viridiplantae</taxon>
        <taxon>Streptophyta</taxon>
        <taxon>Embryophyta</taxon>
        <taxon>Tracheophyta</taxon>
        <taxon>Spermatophyta</taxon>
        <taxon>Magnoliopsida</taxon>
        <taxon>Liliopsida</taxon>
        <taxon>Zingiberales</taxon>
        <taxon>Musaceae</taxon>
        <taxon>Ensete</taxon>
    </lineage>
</organism>
<accession>A0A427BAU7</accession>
<dbReference type="AlphaFoldDB" id="A0A427BAU7"/>
<sequence length="180" mass="20366">MSTRRSRVLSHPLGDSRSSALISVSESVTLADPGTVDALVAMRSEVPAAPCDRGVPQRVTDFAFPNGAQLMALFGSFPMGMLWSLPSIRRMPQGAPLWSPQEREKSWYRWRRLQNEVIPSGNCVRWRTTWGRRDGTGRVNYEFGYRVALERLWGKHPKVEVEQDPFAECPEDAKVMMDLS</sequence>
<name>A0A427BAU7_ENSVE</name>
<reference evidence="1 2" key="1">
    <citation type="journal article" date="2014" name="Agronomy (Basel)">
        <title>A Draft Genome Sequence for Ensete ventricosum, the Drought-Tolerant Tree Against Hunger.</title>
        <authorList>
            <person name="Harrison J."/>
            <person name="Moore K.A."/>
            <person name="Paszkiewicz K."/>
            <person name="Jones T."/>
            <person name="Grant M."/>
            <person name="Ambacheew D."/>
            <person name="Muzemil S."/>
            <person name="Studholme D.J."/>
        </authorList>
    </citation>
    <scope>NUCLEOTIDE SEQUENCE [LARGE SCALE GENOMIC DNA]</scope>
</reference>
<evidence type="ECO:0000313" key="1">
    <source>
        <dbReference type="EMBL" id="RRT85574.1"/>
    </source>
</evidence>
<dbReference type="EMBL" id="AMZH03000094">
    <property type="protein sequence ID" value="RRT85574.1"/>
    <property type="molecule type" value="Genomic_DNA"/>
</dbReference>